<keyword evidence="3" id="KW-0378">Hydrolase</keyword>
<gene>
    <name evidence="3" type="ORF">LDC_2245</name>
</gene>
<keyword evidence="3" id="KW-0269">Exonuclease</keyword>
<dbReference type="Pfam" id="PF13476">
    <property type="entry name" value="AAA_23"/>
    <property type="match status" value="1"/>
</dbReference>
<feature type="region of interest" description="Disordered" evidence="1">
    <location>
        <begin position="408"/>
        <end position="460"/>
    </location>
</feature>
<evidence type="ECO:0000259" key="2">
    <source>
        <dbReference type="Pfam" id="PF13476"/>
    </source>
</evidence>
<dbReference type="GO" id="GO:0016887">
    <property type="term" value="F:ATP hydrolysis activity"/>
    <property type="evidence" value="ECO:0007669"/>
    <property type="project" value="InterPro"/>
</dbReference>
<organism evidence="3">
    <name type="scientific">sediment metagenome</name>
    <dbReference type="NCBI Taxonomy" id="749907"/>
    <lineage>
        <taxon>unclassified sequences</taxon>
        <taxon>metagenomes</taxon>
        <taxon>ecological metagenomes</taxon>
    </lineage>
</organism>
<feature type="domain" description="Rad50/SbcC-type AAA" evidence="2">
    <location>
        <begin position="6"/>
        <end position="240"/>
    </location>
</feature>
<protein>
    <submittedName>
        <fullName evidence="3">Exonuclease subunit SbcC</fullName>
    </submittedName>
</protein>
<dbReference type="InterPro" id="IPR027417">
    <property type="entry name" value="P-loop_NTPase"/>
</dbReference>
<sequence>MRILAIRGKNLASLAGEFEVDFQREPLLGAGLFAISGPTGAGKSTLLDALCLALFDDTPRLKNADARGIELPDVGAETTLPNDRRNILRRGCAEGYAEVDFLGNDGVGYRSRWSVRRAHGKAERKLQNAEMAIIRIADLQPVGGRLKGEVVKTIGEKIGLSFEQFTRAVLLAQNEFFTFLKASDDERAALLQTLTGTDRFETLSRRAFERHKAEQDKLRQLRERLADQQPLPAEERIRHEGEQATTQSAIQAQGELEKQLASHLRWHQELEQALKRESAAQAELEKAIDLRDAAAPRRACFEQVEAVQGARPLVTEALRLEKACGEIAGQVSAAQEGAALSAQACTAAKTAWESASATLGMLEGASSQFVPLIVQARQLDTEVATRRTAHEAAELAHRGAQAALAQANNDLDANRKSNPGSARAVESRPGVAGRASPPASTGRRLDALGILCSPAPGRSS</sequence>
<dbReference type="AlphaFoldDB" id="D9PL22"/>
<dbReference type="GO" id="GO:0004527">
    <property type="term" value="F:exonuclease activity"/>
    <property type="evidence" value="ECO:0007669"/>
    <property type="project" value="UniProtKB-KW"/>
</dbReference>
<dbReference type="Gene3D" id="3.40.50.300">
    <property type="entry name" value="P-loop containing nucleotide triphosphate hydrolases"/>
    <property type="match status" value="1"/>
</dbReference>
<dbReference type="PANTHER" id="PTHR32114">
    <property type="entry name" value="ABC TRANSPORTER ABCH.3"/>
    <property type="match status" value="1"/>
</dbReference>
<dbReference type="GO" id="GO:0006302">
    <property type="term" value="P:double-strand break repair"/>
    <property type="evidence" value="ECO:0007669"/>
    <property type="project" value="InterPro"/>
</dbReference>
<dbReference type="EMBL" id="ADZX01000676">
    <property type="protein sequence ID" value="EFK95740.1"/>
    <property type="molecule type" value="Genomic_DNA"/>
</dbReference>
<reference evidence="3" key="2">
    <citation type="journal article" date="2011" name="Microb. Ecol.">
        <title>Taxonomic and Functional Metagenomic Profiling of the Microbial Community in the Anoxic Sediment of a Sub-saline Shallow Lake (Laguna de Carrizo, Central Spain).</title>
        <authorList>
            <person name="Ferrer M."/>
            <person name="Guazzaroni M.E."/>
            <person name="Richter M."/>
            <person name="Garcia-Salamanca A."/>
            <person name="Yarza P."/>
            <person name="Suarez-Suarez A."/>
            <person name="Solano J."/>
            <person name="Alcaide M."/>
            <person name="van Dillewijn P."/>
            <person name="Molina-Henares M.A."/>
            <person name="Lopez-Cortes N."/>
            <person name="Al-Ramahi Y."/>
            <person name="Guerrero C."/>
            <person name="Acosta A."/>
            <person name="de Eugenio L.I."/>
            <person name="Martinez V."/>
            <person name="Marques S."/>
            <person name="Rojo F."/>
            <person name="Santero E."/>
            <person name="Genilloud O."/>
            <person name="Perez-Perez J."/>
            <person name="Rossello-Mora R."/>
            <person name="Ramos J.L."/>
        </authorList>
    </citation>
    <scope>NUCLEOTIDE SEQUENCE</scope>
</reference>
<dbReference type="InterPro" id="IPR038729">
    <property type="entry name" value="Rad50/SbcC_AAA"/>
</dbReference>
<dbReference type="PANTHER" id="PTHR32114:SF2">
    <property type="entry name" value="ABC TRANSPORTER ABCH.3"/>
    <property type="match status" value="1"/>
</dbReference>
<evidence type="ECO:0000313" key="3">
    <source>
        <dbReference type="EMBL" id="EFK95740.1"/>
    </source>
</evidence>
<name>D9PL22_9ZZZZ</name>
<keyword evidence="3" id="KW-0540">Nuclease</keyword>
<dbReference type="SUPFAM" id="SSF52540">
    <property type="entry name" value="P-loop containing nucleoside triphosphate hydrolases"/>
    <property type="match status" value="1"/>
</dbReference>
<reference evidence="3" key="1">
    <citation type="submission" date="2010-07" db="EMBL/GenBank/DDBJ databases">
        <authorList>
            <consortium name="CONSOLIDER consortium CSD2007-00005"/>
            <person name="Guazzaroni M.-E."/>
            <person name="Richter M."/>
            <person name="Garcia-Salamanca A."/>
            <person name="Yarza P."/>
            <person name="Ferrer M."/>
        </authorList>
    </citation>
    <scope>NUCLEOTIDE SEQUENCE</scope>
</reference>
<accession>D9PL22</accession>
<comment type="caution">
    <text evidence="3">The sequence shown here is derived from an EMBL/GenBank/DDBJ whole genome shotgun (WGS) entry which is preliminary data.</text>
</comment>
<proteinExistence type="predicted"/>
<evidence type="ECO:0000256" key="1">
    <source>
        <dbReference type="SAM" id="MobiDB-lite"/>
    </source>
</evidence>